<name>A0A0E2ZNW3_9GAMM</name>
<dbReference type="Proteomes" id="UP000028839">
    <property type="component" value="Unassembled WGS sequence"/>
</dbReference>
<dbReference type="AlphaFoldDB" id="A0A0E2ZNW3"/>
<accession>A0A0E2ZNW3</accession>
<sequence length="134" mass="14746">MKETLSNFLREKPLVAGLLLLLVIFLFTLARCNDTPTIEINPDGSVKNAVVNITFTVDGEFIITTPDGKIVPPTANPFPVKVSTVRVLKSLSIMETSGSPVQVWIDLDNQITCIEVDYDESTRQVTRIIGPCNL</sequence>
<evidence type="ECO:0000313" key="2">
    <source>
        <dbReference type="Proteomes" id="UP000028839"/>
    </source>
</evidence>
<dbReference type="EMBL" id="JPGN01000029">
    <property type="protein sequence ID" value="KFI20072.1"/>
    <property type="molecule type" value="Genomic_DNA"/>
</dbReference>
<reference evidence="1 2" key="1">
    <citation type="submission" date="2014-07" db="EMBL/GenBank/DDBJ databases">
        <title>Comparative analysis of Nitrosococcus oceani genome inventories of strains from Pacific and Atlantic gyres.</title>
        <authorList>
            <person name="Lim C.K."/>
            <person name="Wang L."/>
            <person name="Sayavedra-Soto L.A."/>
            <person name="Klotz M.G."/>
        </authorList>
    </citation>
    <scope>NUCLEOTIDE SEQUENCE [LARGE SCALE GENOMIC DNA]</scope>
    <source>
        <strain evidence="1 2">C-27</strain>
    </source>
</reference>
<organism evidence="1 2">
    <name type="scientific">Nitrosococcus oceani C-27</name>
    <dbReference type="NCBI Taxonomy" id="314279"/>
    <lineage>
        <taxon>Bacteria</taxon>
        <taxon>Pseudomonadati</taxon>
        <taxon>Pseudomonadota</taxon>
        <taxon>Gammaproteobacteria</taxon>
        <taxon>Chromatiales</taxon>
        <taxon>Chromatiaceae</taxon>
        <taxon>Nitrosococcus</taxon>
    </lineage>
</organism>
<gene>
    <name evidence="1" type="ORF">IB75_05465</name>
</gene>
<proteinExistence type="predicted"/>
<comment type="caution">
    <text evidence="1">The sequence shown here is derived from an EMBL/GenBank/DDBJ whole genome shotgun (WGS) entry which is preliminary data.</text>
</comment>
<evidence type="ECO:0000313" key="1">
    <source>
        <dbReference type="EMBL" id="KFI20072.1"/>
    </source>
</evidence>
<protein>
    <submittedName>
        <fullName evidence="1">Uncharacterized protein</fullName>
    </submittedName>
</protein>
<dbReference type="HOGENOM" id="CLU_1894009_0_0_6"/>